<evidence type="ECO:0000313" key="2">
    <source>
        <dbReference type="EMBL" id="KAL2788731.1"/>
    </source>
</evidence>
<evidence type="ECO:0000256" key="1">
    <source>
        <dbReference type="SAM" id="MobiDB-lite"/>
    </source>
</evidence>
<dbReference type="Proteomes" id="UP001610563">
    <property type="component" value="Unassembled WGS sequence"/>
</dbReference>
<accession>A0ABR4FZP2</accession>
<evidence type="ECO:0000313" key="3">
    <source>
        <dbReference type="Proteomes" id="UP001610563"/>
    </source>
</evidence>
<feature type="region of interest" description="Disordered" evidence="1">
    <location>
        <begin position="354"/>
        <end position="386"/>
    </location>
</feature>
<dbReference type="EMBL" id="JBFTWV010000075">
    <property type="protein sequence ID" value="KAL2788731.1"/>
    <property type="molecule type" value="Genomic_DNA"/>
</dbReference>
<name>A0ABR4FZP2_9EURO</name>
<keyword evidence="3" id="KW-1185">Reference proteome</keyword>
<sequence>MTRSSKPKDAFRVLKATKRLEEFAGSLQHALTRCLPTGNQQPYDKVSVLALHWFNDDLSLVPLEQELLDVFKNIYGFDVESYTIPKVKYMIYLNSKLANWTVEYNDKRTLRICVYSGHASQAGPTDENWYFGGRTRSDGSLAGLTLDWNRLRGACEMGEGDILYLFDCCSAGSGAFYDGPELMCAAGFEQNAGDNLRFSFTRAVIDTLRDLNGQQCTVANLFAILYRNSGQHNVSRSPLHVMRKNVPSIVLQKLSSTAPEERTSSNSVSKQSQDKVLISVHLSDNRPNVQAWKKWLTQNIPAGVLSADIKIESLFDSGSSIALVTLPLELWTVLDPTDESFSFIGFVTSSNRLGSEHGDQLPVRSSPGPQGQENVPFAHQRGKSLG</sequence>
<protein>
    <submittedName>
        <fullName evidence="2">Uncharacterized protein</fullName>
    </submittedName>
</protein>
<gene>
    <name evidence="2" type="ORF">BJX66DRAFT_251942</name>
</gene>
<comment type="caution">
    <text evidence="2">The sequence shown here is derived from an EMBL/GenBank/DDBJ whole genome shotgun (WGS) entry which is preliminary data.</text>
</comment>
<reference evidence="2 3" key="1">
    <citation type="submission" date="2024-07" db="EMBL/GenBank/DDBJ databases">
        <title>Section-level genome sequencing and comparative genomics of Aspergillus sections Usti and Cavernicolus.</title>
        <authorList>
            <consortium name="Lawrence Berkeley National Laboratory"/>
            <person name="Nybo J.L."/>
            <person name="Vesth T.C."/>
            <person name="Theobald S."/>
            <person name="Frisvad J.C."/>
            <person name="Larsen T.O."/>
            <person name="Kjaerboelling I."/>
            <person name="Rothschild-Mancinelli K."/>
            <person name="Lyhne E.K."/>
            <person name="Kogle M.E."/>
            <person name="Barry K."/>
            <person name="Clum A."/>
            <person name="Na H."/>
            <person name="Ledsgaard L."/>
            <person name="Lin J."/>
            <person name="Lipzen A."/>
            <person name="Kuo A."/>
            <person name="Riley R."/>
            <person name="Mondo S."/>
            <person name="Labutti K."/>
            <person name="Haridas S."/>
            <person name="Pangalinan J."/>
            <person name="Salamov A.A."/>
            <person name="Simmons B.A."/>
            <person name="Magnuson J.K."/>
            <person name="Chen J."/>
            <person name="Drula E."/>
            <person name="Henrissat B."/>
            <person name="Wiebenga A."/>
            <person name="Lubbers R.J."/>
            <person name="Gomes A.C."/>
            <person name="Makela M.R."/>
            <person name="Stajich J."/>
            <person name="Grigoriev I.V."/>
            <person name="Mortensen U.H."/>
            <person name="De Vries R.P."/>
            <person name="Baker S.E."/>
            <person name="Andersen M.R."/>
        </authorList>
    </citation>
    <scope>NUCLEOTIDE SEQUENCE [LARGE SCALE GENOMIC DNA]</scope>
    <source>
        <strain evidence="2 3">CBS 209.92</strain>
    </source>
</reference>
<organism evidence="2 3">
    <name type="scientific">Aspergillus keveii</name>
    <dbReference type="NCBI Taxonomy" id="714993"/>
    <lineage>
        <taxon>Eukaryota</taxon>
        <taxon>Fungi</taxon>
        <taxon>Dikarya</taxon>
        <taxon>Ascomycota</taxon>
        <taxon>Pezizomycotina</taxon>
        <taxon>Eurotiomycetes</taxon>
        <taxon>Eurotiomycetidae</taxon>
        <taxon>Eurotiales</taxon>
        <taxon>Aspergillaceae</taxon>
        <taxon>Aspergillus</taxon>
        <taxon>Aspergillus subgen. Nidulantes</taxon>
    </lineage>
</organism>
<proteinExistence type="predicted"/>